<dbReference type="GeneID" id="67154397"/>
<protein>
    <recommendedName>
        <fullName evidence="7">Uncharacterized AAA domain-containing protein ycf46</fullName>
    </recommendedName>
</protein>
<geneLocation type="plastid" evidence="9"/>
<dbReference type="SMART" id="SM00382">
    <property type="entry name" value="AAA"/>
    <property type="match status" value="1"/>
</dbReference>
<accession>A0A7U0QGA6</accession>
<dbReference type="Pfam" id="PF00004">
    <property type="entry name" value="AAA"/>
    <property type="match status" value="1"/>
</dbReference>
<dbReference type="AlphaFoldDB" id="A0A7U0QGA6"/>
<dbReference type="PANTHER" id="PTHR42960">
    <property type="entry name" value="YCF46 PROTEIN"/>
    <property type="match status" value="1"/>
</dbReference>
<evidence type="ECO:0000259" key="8">
    <source>
        <dbReference type="SMART" id="SM00382"/>
    </source>
</evidence>
<dbReference type="Gene3D" id="3.40.50.300">
    <property type="entry name" value="P-loop containing nucleotide triphosphate hydrolases"/>
    <property type="match status" value="1"/>
</dbReference>
<dbReference type="InterPro" id="IPR003959">
    <property type="entry name" value="ATPase_AAA_core"/>
</dbReference>
<evidence type="ECO:0000256" key="5">
    <source>
        <dbReference type="ARBA" id="ARBA00022840"/>
    </source>
</evidence>
<dbReference type="GO" id="GO:0016887">
    <property type="term" value="F:ATP hydrolysis activity"/>
    <property type="evidence" value="ECO:0007669"/>
    <property type="project" value="InterPro"/>
</dbReference>
<gene>
    <name evidence="9" type="primary">ycf46</name>
</gene>
<sequence length="489" mass="56495">MKFELELFSLLKARYPILYLVSNEEDRVEYIVRKFTKEKLNRNIYVWNFVDGYQNNLTYKNFGQRNPLQALEFIEKLTSNSNALIILKDFQKFLSDISVLRKLKNLLRLLKKQNKTIVILATEVNIPLELLDFVYVLKLPLPNINEIRIEILRLLNLLNEAPDEKFLEILIQSFQGLSLEKIRRLLARILSTSSKFNSNALKLILAEKKQILNQTQILEYYSTNVSLEDIGGLNNLKLWIQNRSNAFSEKATVYGLPTPKGVLLVGIQGTGKSLTAKAIANEWKFPLLKLDVGRIFGSLVGESESRLRKMITIVEALAPCILWIDEFDKFSANLNTQNSNETTNRVFATLLTWLAEKNNQVFVIATANSMEKLPLEIVRKGRFDEIFFLNLPTYKERKKIFEVLLKKYRPDTFQNYNIVDLSNNSTYFSGAEIEQAIINGMLNAFNVKKDFNTHDILNSLQEIIPLAKVHKEEIEILQKWAFSGRIRCA</sequence>
<evidence type="ECO:0000313" key="9">
    <source>
        <dbReference type="EMBL" id="QQW50470.1"/>
    </source>
</evidence>
<dbReference type="EMBL" id="MT859097">
    <property type="protein sequence ID" value="QQW50470.1"/>
    <property type="molecule type" value="Genomic_DNA"/>
</dbReference>
<evidence type="ECO:0000256" key="1">
    <source>
        <dbReference type="ARBA" id="ARBA00004229"/>
    </source>
</evidence>
<name>A0A7U0QGA6_OLILU</name>
<dbReference type="PANTHER" id="PTHR42960:SF1">
    <property type="entry name" value="YCF46 PROTEIN"/>
    <property type="match status" value="1"/>
</dbReference>
<comment type="similarity">
    <text evidence="6">Belongs to the AAA ATPase family. Highly divergent.</text>
</comment>
<dbReference type="SUPFAM" id="SSF52540">
    <property type="entry name" value="P-loop containing nucleoside triphosphate hydrolases"/>
    <property type="match status" value="2"/>
</dbReference>
<proteinExistence type="inferred from homology"/>
<evidence type="ECO:0000256" key="4">
    <source>
        <dbReference type="ARBA" id="ARBA00022741"/>
    </source>
</evidence>
<keyword evidence="4" id="KW-0547">Nucleotide-binding</keyword>
<evidence type="ECO:0000256" key="7">
    <source>
        <dbReference type="ARBA" id="ARBA00040480"/>
    </source>
</evidence>
<evidence type="ECO:0000256" key="6">
    <source>
        <dbReference type="ARBA" id="ARBA00038088"/>
    </source>
</evidence>
<dbReference type="GO" id="GO:0005524">
    <property type="term" value="F:ATP binding"/>
    <property type="evidence" value="ECO:0007669"/>
    <property type="project" value="UniProtKB-KW"/>
</dbReference>
<dbReference type="InterPro" id="IPR003593">
    <property type="entry name" value="AAA+_ATPase"/>
</dbReference>
<dbReference type="InterPro" id="IPR052381">
    <property type="entry name" value="AAA_domain_protein"/>
</dbReference>
<keyword evidence="3 9" id="KW-0934">Plastid</keyword>
<dbReference type="InterPro" id="IPR027417">
    <property type="entry name" value="P-loop_NTPase"/>
</dbReference>
<comment type="subcellular location">
    <subcellularLocation>
        <location evidence="1">Plastid</location>
        <location evidence="1">Chloroplast</location>
    </subcellularLocation>
</comment>
<evidence type="ECO:0000256" key="3">
    <source>
        <dbReference type="ARBA" id="ARBA00022640"/>
    </source>
</evidence>
<dbReference type="RefSeq" id="YP_010152809.1">
    <property type="nucleotide sequence ID" value="NC_057170.1"/>
</dbReference>
<organism evidence="9">
    <name type="scientific">Olisthodiscus luteus</name>
    <name type="common">Marine phytoflagellate</name>
    <dbReference type="NCBI Taxonomy" id="83000"/>
    <lineage>
        <taxon>Eukaryota</taxon>
        <taxon>Sar</taxon>
        <taxon>Stramenopiles</taxon>
        <taxon>Ochrophyta</taxon>
        <taxon>Olisthodiscophyceae</taxon>
        <taxon>Olisthodiscaceae</taxon>
        <taxon>Olisthodiscus</taxon>
    </lineage>
</organism>
<reference evidence="9" key="1">
    <citation type="journal article" date="2021" name="J. Phycol.">
        <title>Olisthodiscus represents a new class of Ochrophyta.</title>
        <authorList>
            <person name="Barcyte D."/>
            <person name="Eikrem W."/>
            <person name="Engesmo A."/>
            <person name="Seoane S."/>
            <person name="Wohlmann J."/>
            <person name="Horak A."/>
            <person name="Yurchenko T."/>
            <person name="Elias M."/>
        </authorList>
    </citation>
    <scope>NUCLEOTIDE SEQUENCE</scope>
    <source>
        <strain evidence="9">K-0444</strain>
    </source>
</reference>
<dbReference type="Gene3D" id="1.10.8.60">
    <property type="match status" value="1"/>
</dbReference>
<feature type="domain" description="AAA+ ATPase" evidence="8">
    <location>
        <begin position="258"/>
        <end position="393"/>
    </location>
</feature>
<dbReference type="CDD" id="cd19507">
    <property type="entry name" value="RecA-like_Ycf46-like"/>
    <property type="match status" value="1"/>
</dbReference>
<evidence type="ECO:0000256" key="2">
    <source>
        <dbReference type="ARBA" id="ARBA00022528"/>
    </source>
</evidence>
<dbReference type="GO" id="GO:0009507">
    <property type="term" value="C:chloroplast"/>
    <property type="evidence" value="ECO:0007669"/>
    <property type="project" value="UniProtKB-SubCell"/>
</dbReference>
<keyword evidence="2" id="KW-0150">Chloroplast</keyword>
<keyword evidence="5" id="KW-0067">ATP-binding</keyword>